<evidence type="ECO:0000259" key="1">
    <source>
        <dbReference type="PROSITE" id="PS51725"/>
    </source>
</evidence>
<keyword evidence="3" id="KW-1185">Reference proteome</keyword>
<name>A0ABZ2TCH8_9RHOB</name>
<dbReference type="EMBL" id="CP146606">
    <property type="protein sequence ID" value="WYK17420.1"/>
    <property type="molecule type" value="Genomic_DNA"/>
</dbReference>
<gene>
    <name evidence="2" type="ORF">RZS32_013500</name>
</gene>
<dbReference type="EC" id="1.-.-.-" evidence="2"/>
<dbReference type="RefSeq" id="WP_317057495.1">
    <property type="nucleotide sequence ID" value="NZ_CP146606.1"/>
</dbReference>
<feature type="domain" description="ABM" evidence="1">
    <location>
        <begin position="2"/>
        <end position="94"/>
    </location>
</feature>
<dbReference type="Proteomes" id="UP001281305">
    <property type="component" value="Chromosome"/>
</dbReference>
<dbReference type="PROSITE" id="PS51725">
    <property type="entry name" value="ABM"/>
    <property type="match status" value="1"/>
</dbReference>
<dbReference type="PANTHER" id="PTHR33336">
    <property type="entry name" value="QUINOL MONOOXYGENASE YGIN-RELATED"/>
    <property type="match status" value="1"/>
</dbReference>
<dbReference type="SUPFAM" id="SSF54909">
    <property type="entry name" value="Dimeric alpha+beta barrel"/>
    <property type="match status" value="1"/>
</dbReference>
<evidence type="ECO:0000313" key="2">
    <source>
        <dbReference type="EMBL" id="WYK17420.1"/>
    </source>
</evidence>
<keyword evidence="2" id="KW-0503">Monooxygenase</keyword>
<dbReference type="InterPro" id="IPR011008">
    <property type="entry name" value="Dimeric_a/b-barrel"/>
</dbReference>
<organism evidence="2 3">
    <name type="scientific">Roseovarius rhodophyticola</name>
    <dbReference type="NCBI Taxonomy" id="3080827"/>
    <lineage>
        <taxon>Bacteria</taxon>
        <taxon>Pseudomonadati</taxon>
        <taxon>Pseudomonadota</taxon>
        <taxon>Alphaproteobacteria</taxon>
        <taxon>Rhodobacterales</taxon>
        <taxon>Roseobacteraceae</taxon>
        <taxon>Roseovarius</taxon>
    </lineage>
</organism>
<dbReference type="InterPro" id="IPR007138">
    <property type="entry name" value="ABM_dom"/>
</dbReference>
<dbReference type="Pfam" id="PF03992">
    <property type="entry name" value="ABM"/>
    <property type="match status" value="1"/>
</dbReference>
<dbReference type="PANTHER" id="PTHR33336:SF1">
    <property type="entry name" value="(4S)-4-HYDROXY-5-PHOSPHONOOXYPENTANE-2,3-DIONE ISOMERASE"/>
    <property type="match status" value="1"/>
</dbReference>
<dbReference type="GO" id="GO:0004497">
    <property type="term" value="F:monooxygenase activity"/>
    <property type="evidence" value="ECO:0007669"/>
    <property type="project" value="UniProtKB-KW"/>
</dbReference>
<keyword evidence="2" id="KW-0560">Oxidoreductase</keyword>
<dbReference type="InterPro" id="IPR050744">
    <property type="entry name" value="AI-2_Isomerase_LsrG"/>
</dbReference>
<reference evidence="2 3" key="1">
    <citation type="submission" date="2024-02" db="EMBL/GenBank/DDBJ databases">
        <title>Roseovarius strain W115 nov., isolated from a marine algae.</title>
        <authorList>
            <person name="Lee M.W."/>
            <person name="Lee J.K."/>
            <person name="Kim J.M."/>
            <person name="Choi D.G."/>
            <person name="Baek J.H."/>
            <person name="Bayburt H."/>
            <person name="Jung J.J."/>
            <person name="Han D.M."/>
            <person name="Jeon C.O."/>
        </authorList>
    </citation>
    <scope>NUCLEOTIDE SEQUENCE [LARGE SCALE GENOMIC DNA]</scope>
    <source>
        <strain evidence="2 3">W115</strain>
    </source>
</reference>
<protein>
    <submittedName>
        <fullName evidence="2">Quinol monooxygenase</fullName>
        <ecNumber evidence="2">1.-.-.-</ecNumber>
    </submittedName>
</protein>
<sequence>MFAVTVTFEIKPENVDRFLALVQENAQTSLRDEPGCQLFDICHTPGETTVFLYEIYDSKAAFDAHLASQHFKTFDAATAQMVDSKDARLFEKVIR</sequence>
<accession>A0ABZ2TCH8</accession>
<dbReference type="Gene3D" id="3.30.70.100">
    <property type="match status" value="1"/>
</dbReference>
<evidence type="ECO:0000313" key="3">
    <source>
        <dbReference type="Proteomes" id="UP001281305"/>
    </source>
</evidence>
<proteinExistence type="predicted"/>